<feature type="transmembrane region" description="Helical" evidence="8">
    <location>
        <begin position="299"/>
        <end position="324"/>
    </location>
</feature>
<dbReference type="STRING" id="471514.AN477_14630"/>
<feature type="transmembrane region" description="Helical" evidence="8">
    <location>
        <begin position="173"/>
        <end position="195"/>
    </location>
</feature>
<accession>A0A0P9CTM5</accession>
<organism evidence="10 11">
    <name type="scientific">Alicyclobacillus ferrooxydans</name>
    <dbReference type="NCBI Taxonomy" id="471514"/>
    <lineage>
        <taxon>Bacteria</taxon>
        <taxon>Bacillati</taxon>
        <taxon>Bacillota</taxon>
        <taxon>Bacilli</taxon>
        <taxon>Bacillales</taxon>
        <taxon>Alicyclobacillaceae</taxon>
        <taxon>Alicyclobacillus</taxon>
    </lineage>
</organism>
<feature type="domain" description="Amino acid permease/ SLC12A" evidence="9">
    <location>
        <begin position="34"/>
        <end position="487"/>
    </location>
</feature>
<evidence type="ECO:0000313" key="10">
    <source>
        <dbReference type="EMBL" id="KPV43014.1"/>
    </source>
</evidence>
<dbReference type="InterPro" id="IPR050524">
    <property type="entry name" value="APC_YAT"/>
</dbReference>
<feature type="region of interest" description="Disordered" evidence="7">
    <location>
        <begin position="1"/>
        <end position="27"/>
    </location>
</feature>
<proteinExistence type="predicted"/>
<dbReference type="AlphaFoldDB" id="A0A0P9CTM5"/>
<name>A0A0P9CTM5_9BACL</name>
<reference evidence="10 11" key="1">
    <citation type="submission" date="2015-09" db="EMBL/GenBank/DDBJ databases">
        <title>Draft genome sequence of Alicyclobacillus ferrooxydans DSM 22381.</title>
        <authorList>
            <person name="Hemp J."/>
        </authorList>
    </citation>
    <scope>NUCLEOTIDE SEQUENCE [LARGE SCALE GENOMIC DNA]</scope>
    <source>
        <strain evidence="10 11">TC-34</strain>
    </source>
</reference>
<dbReference type="PANTHER" id="PTHR43341">
    <property type="entry name" value="AMINO ACID PERMEASE"/>
    <property type="match status" value="1"/>
</dbReference>
<dbReference type="InterPro" id="IPR004841">
    <property type="entry name" value="AA-permease/SLC12A_dom"/>
</dbReference>
<dbReference type="PROSITE" id="PS00218">
    <property type="entry name" value="AMINO_ACID_PERMEASE_1"/>
    <property type="match status" value="1"/>
</dbReference>
<evidence type="ECO:0000259" key="9">
    <source>
        <dbReference type="Pfam" id="PF00324"/>
    </source>
</evidence>
<keyword evidence="11" id="KW-1185">Reference proteome</keyword>
<dbReference type="PANTHER" id="PTHR43341:SF1">
    <property type="entry name" value="GENERAL AMINO-ACID PERMEASE GAP1"/>
    <property type="match status" value="1"/>
</dbReference>
<evidence type="ECO:0000256" key="7">
    <source>
        <dbReference type="SAM" id="MobiDB-lite"/>
    </source>
</evidence>
<dbReference type="GO" id="GO:0016020">
    <property type="term" value="C:membrane"/>
    <property type="evidence" value="ECO:0007669"/>
    <property type="project" value="UniProtKB-SubCell"/>
</dbReference>
<keyword evidence="2" id="KW-0813">Transport</keyword>
<dbReference type="EMBL" id="LJCO01000061">
    <property type="protein sequence ID" value="KPV43014.1"/>
    <property type="molecule type" value="Genomic_DNA"/>
</dbReference>
<comment type="caution">
    <text evidence="10">The sequence shown here is derived from an EMBL/GenBank/DDBJ whole genome shotgun (WGS) entry which is preliminary data.</text>
</comment>
<protein>
    <submittedName>
        <fullName evidence="10">Gamma-aminobutyrate permease</fullName>
    </submittedName>
</protein>
<evidence type="ECO:0000256" key="4">
    <source>
        <dbReference type="ARBA" id="ARBA00022970"/>
    </source>
</evidence>
<dbReference type="InterPro" id="IPR004840">
    <property type="entry name" value="Amino_acid_permease_CS"/>
</dbReference>
<gene>
    <name evidence="10" type="ORF">AN477_14630</name>
</gene>
<dbReference type="Gene3D" id="1.20.1740.10">
    <property type="entry name" value="Amino acid/polyamine transporter I"/>
    <property type="match status" value="1"/>
</dbReference>
<keyword evidence="5 8" id="KW-1133">Transmembrane helix</keyword>
<feature type="transmembrane region" description="Helical" evidence="8">
    <location>
        <begin position="428"/>
        <end position="447"/>
    </location>
</feature>
<dbReference type="RefSeq" id="WP_054969911.1">
    <property type="nucleotide sequence ID" value="NZ_LJCO01000061.1"/>
</dbReference>
<dbReference type="FunFam" id="1.20.1740.10:FF:000001">
    <property type="entry name" value="Amino acid permease"/>
    <property type="match status" value="1"/>
</dbReference>
<evidence type="ECO:0000313" key="11">
    <source>
        <dbReference type="Proteomes" id="UP000050482"/>
    </source>
</evidence>
<feature type="transmembrane region" description="Helical" evidence="8">
    <location>
        <begin position="385"/>
        <end position="408"/>
    </location>
</feature>
<feature type="transmembrane region" description="Helical" evidence="8">
    <location>
        <begin position="459"/>
        <end position="479"/>
    </location>
</feature>
<dbReference type="PATRIC" id="fig|471514.4.peg.4032"/>
<evidence type="ECO:0000256" key="1">
    <source>
        <dbReference type="ARBA" id="ARBA00004141"/>
    </source>
</evidence>
<dbReference type="OrthoDB" id="9780162at2"/>
<evidence type="ECO:0000256" key="6">
    <source>
        <dbReference type="ARBA" id="ARBA00023136"/>
    </source>
</evidence>
<keyword evidence="6 8" id="KW-0472">Membrane</keyword>
<sequence>MGQAAKDLLQTSSSENKDGSGSSGKLRRDLKSRHLSMIAIGGAIGTGLFVASGSTISSAGAGGSLIAYIIVGLMVYFVMTGLGEMATLLPVSGSFETYATRFIDPALGFAFGWNYWFSWATVIPAELSAGALVMKYWFPNTPAILWSAIFLVILFLLNVFSVKGYGEGEYWFAGIKVATIIIFLIVGVAMIFGVFTGHPTGFHNFNLGGSSIHGGFTAVFGTVLIAGYAFQGTEVVGLAAGESEDPAKNVPKAIRQIFWRILLFYVLAIFVIGMLIPYTDPNLLKSNVNNIAVSPFTLVFQRAGLAAAAAVMNAVILTAVLSAGNSSIYVSTRMLWALANGGKAPRFLAKVNRKGVPTYALYVNIAIGFAAFLSSLFGNSVVYNWLLNCAALTGFIAWFGIAISHYRFRKAYVAQGRDLSKLPYKAKWYPFGPILAIVLCLIVIFGQDYTAFTGGKIDWAGLTAMYIGIPLFIVLWLGYKFAKKTKVVPLQECNFEMDE</sequence>
<dbReference type="Pfam" id="PF00324">
    <property type="entry name" value="AA_permease"/>
    <property type="match status" value="1"/>
</dbReference>
<dbReference type="GO" id="GO:0015171">
    <property type="term" value="F:amino acid transmembrane transporter activity"/>
    <property type="evidence" value="ECO:0007669"/>
    <property type="project" value="TreeGrafter"/>
</dbReference>
<evidence type="ECO:0000256" key="8">
    <source>
        <dbReference type="SAM" id="Phobius"/>
    </source>
</evidence>
<feature type="transmembrane region" description="Helical" evidence="8">
    <location>
        <begin position="257"/>
        <end position="279"/>
    </location>
</feature>
<feature type="transmembrane region" description="Helical" evidence="8">
    <location>
        <begin position="215"/>
        <end position="236"/>
    </location>
</feature>
<dbReference type="PIRSF" id="PIRSF006060">
    <property type="entry name" value="AA_transporter"/>
    <property type="match status" value="1"/>
</dbReference>
<feature type="transmembrane region" description="Helical" evidence="8">
    <location>
        <begin position="65"/>
        <end position="90"/>
    </location>
</feature>
<feature type="transmembrane region" description="Helical" evidence="8">
    <location>
        <begin position="143"/>
        <end position="161"/>
    </location>
</feature>
<evidence type="ECO:0000256" key="3">
    <source>
        <dbReference type="ARBA" id="ARBA00022692"/>
    </source>
</evidence>
<keyword evidence="3 8" id="KW-0812">Transmembrane</keyword>
<comment type="subcellular location">
    <subcellularLocation>
        <location evidence="1">Membrane</location>
        <topology evidence="1">Multi-pass membrane protein</topology>
    </subcellularLocation>
</comment>
<evidence type="ECO:0000256" key="5">
    <source>
        <dbReference type="ARBA" id="ARBA00022989"/>
    </source>
</evidence>
<evidence type="ECO:0000256" key="2">
    <source>
        <dbReference type="ARBA" id="ARBA00022448"/>
    </source>
</evidence>
<feature type="transmembrane region" description="Helical" evidence="8">
    <location>
        <begin position="359"/>
        <end position="379"/>
    </location>
</feature>
<feature type="transmembrane region" description="Helical" evidence="8">
    <location>
        <begin position="102"/>
        <end position="123"/>
    </location>
</feature>
<dbReference type="Proteomes" id="UP000050482">
    <property type="component" value="Unassembled WGS sequence"/>
</dbReference>
<feature type="transmembrane region" description="Helical" evidence="8">
    <location>
        <begin position="35"/>
        <end position="59"/>
    </location>
</feature>
<keyword evidence="4" id="KW-0029">Amino-acid transport</keyword>